<sequence>MARVLTINPASQCPQKAAGTRTLPAHQGCTPFSHDHVEKSVCASADIPDEGKNGGSPISILNALLHYCSSNGKQQDNTTSKPKNLSVAESTPAYCFSRRSIRPWRVYSRPRVNSSLPAAANHRPLSASQSVPTCAMGKDLEIAGK</sequence>
<dbReference type="EMBL" id="CAKXAJ010025721">
    <property type="protein sequence ID" value="CAH2243166.1"/>
    <property type="molecule type" value="Genomic_DNA"/>
</dbReference>
<evidence type="ECO:0000313" key="2">
    <source>
        <dbReference type="Proteomes" id="UP000838756"/>
    </source>
</evidence>
<comment type="caution">
    <text evidence="1">The sequence shown here is derived from an EMBL/GenBank/DDBJ whole genome shotgun (WGS) entry which is preliminary data.</text>
</comment>
<gene>
    <name evidence="1" type="primary">jg3968</name>
    <name evidence="1" type="ORF">PAEG_LOCUS19363</name>
</gene>
<dbReference type="Proteomes" id="UP000838756">
    <property type="component" value="Unassembled WGS sequence"/>
</dbReference>
<reference evidence="1" key="1">
    <citation type="submission" date="2022-03" db="EMBL/GenBank/DDBJ databases">
        <authorList>
            <person name="Lindestad O."/>
        </authorList>
    </citation>
    <scope>NUCLEOTIDE SEQUENCE</scope>
</reference>
<evidence type="ECO:0000313" key="1">
    <source>
        <dbReference type="EMBL" id="CAH2243166.1"/>
    </source>
</evidence>
<keyword evidence="2" id="KW-1185">Reference proteome</keyword>
<proteinExistence type="predicted"/>
<organism evidence="1 2">
    <name type="scientific">Pararge aegeria aegeria</name>
    <dbReference type="NCBI Taxonomy" id="348720"/>
    <lineage>
        <taxon>Eukaryota</taxon>
        <taxon>Metazoa</taxon>
        <taxon>Ecdysozoa</taxon>
        <taxon>Arthropoda</taxon>
        <taxon>Hexapoda</taxon>
        <taxon>Insecta</taxon>
        <taxon>Pterygota</taxon>
        <taxon>Neoptera</taxon>
        <taxon>Endopterygota</taxon>
        <taxon>Lepidoptera</taxon>
        <taxon>Glossata</taxon>
        <taxon>Ditrysia</taxon>
        <taxon>Papilionoidea</taxon>
        <taxon>Nymphalidae</taxon>
        <taxon>Satyrinae</taxon>
        <taxon>Satyrini</taxon>
        <taxon>Parargina</taxon>
        <taxon>Pararge</taxon>
    </lineage>
</organism>
<name>A0A8S4RZ05_9NEOP</name>
<dbReference type="AlphaFoldDB" id="A0A8S4RZ05"/>
<accession>A0A8S4RZ05</accession>
<protein>
    <submittedName>
        <fullName evidence="1">Jg3968 protein</fullName>
    </submittedName>
</protein>